<evidence type="ECO:0000313" key="4">
    <source>
        <dbReference type="Proteomes" id="UP000247696"/>
    </source>
</evidence>
<evidence type="ECO:0000259" key="2">
    <source>
        <dbReference type="Pfam" id="PF04230"/>
    </source>
</evidence>
<dbReference type="EMBL" id="CP024988">
    <property type="protein sequence ID" value="AWT27162.1"/>
    <property type="molecule type" value="Genomic_DNA"/>
</dbReference>
<dbReference type="Pfam" id="PF04230">
    <property type="entry name" value="PS_pyruv_trans"/>
    <property type="match status" value="1"/>
</dbReference>
<dbReference type="InterPro" id="IPR007345">
    <property type="entry name" value="Polysacch_pyruvyl_Trfase"/>
</dbReference>
<dbReference type="STRING" id="1737425.GCA_900049755_01452"/>
<dbReference type="Proteomes" id="UP000247696">
    <property type="component" value="Chromosome"/>
</dbReference>
<dbReference type="PANTHER" id="PTHR36836">
    <property type="entry name" value="COLANIC ACID BIOSYNTHESIS PROTEIN WCAK"/>
    <property type="match status" value="1"/>
</dbReference>
<keyword evidence="4" id="KW-1185">Reference proteome</keyword>
<protein>
    <recommendedName>
        <fullName evidence="2">Polysaccharide pyruvyl transferase domain-containing protein</fullName>
    </recommendedName>
</protein>
<accession>A0A2Z3YQG8</accession>
<gene>
    <name evidence="3" type="ORF">Csp1_24140</name>
</gene>
<dbReference type="RefSeq" id="WP_110482175.1">
    <property type="nucleotide sequence ID" value="NZ_CP024988.1"/>
</dbReference>
<evidence type="ECO:0000313" key="3">
    <source>
        <dbReference type="EMBL" id="AWT27162.1"/>
    </source>
</evidence>
<dbReference type="PANTHER" id="PTHR36836:SF1">
    <property type="entry name" value="COLANIC ACID BIOSYNTHESIS PROTEIN WCAK"/>
    <property type="match status" value="1"/>
</dbReference>
<reference evidence="4" key="1">
    <citation type="submission" date="2017-11" db="EMBL/GenBank/DDBJ databases">
        <title>Otitis media/interna in a cat caused by the recently described species Corynebacterium provencense.</title>
        <authorList>
            <person name="Kittl S."/>
            <person name="Brodard I."/>
            <person name="Rychener L."/>
            <person name="Jores J."/>
            <person name="Roosje P."/>
            <person name="Gobeli Brawand S."/>
        </authorList>
    </citation>
    <scope>NUCLEOTIDE SEQUENCE [LARGE SCALE GENOMIC DNA]</scope>
    <source>
        <strain evidence="4">17KM38</strain>
    </source>
</reference>
<proteinExistence type="predicted"/>
<evidence type="ECO:0000256" key="1">
    <source>
        <dbReference type="SAM" id="MobiDB-lite"/>
    </source>
</evidence>
<sequence>MESKALILHGYSSRNRGDGLLVEETVALLREALGGDTDITLCASDPESFRHLPVTLHSSRPSARGWRRDYLRVLRQLDRYDLVVGVGGGYLRAGRVTEALKCALVMGPQLVAAAFTSSPTVYLPQSIGPLRGGTRALYAPLLRRLSLVMVRDDRSMKELGLDVGPNNAVRMPDLAIASPDFTSRFDGAPETTGPGDADRPGGHPGSPSTVLSVRQVHGKLPPLVVSLAGRLRDAGVPVVGYVQSTVGGNDDGAAQEQVTPGNTVDEDEYLRRGVHHQDPPRVVVAVRLHAALLAVRAGHRVIHLAYERKGFSAFADLGLGEWVHNVNSFDVDQVVSQVVGLREDPEDQSRYDSRVRSSVPVLQEPHREMVDDLRRLARTTSPA</sequence>
<name>A0A2Z3YQG8_9CORY</name>
<organism evidence="3 4">
    <name type="scientific">Corynebacterium provencense</name>
    <dbReference type="NCBI Taxonomy" id="1737425"/>
    <lineage>
        <taxon>Bacteria</taxon>
        <taxon>Bacillati</taxon>
        <taxon>Actinomycetota</taxon>
        <taxon>Actinomycetes</taxon>
        <taxon>Mycobacteriales</taxon>
        <taxon>Corynebacteriaceae</taxon>
        <taxon>Corynebacterium</taxon>
    </lineage>
</organism>
<dbReference type="AlphaFoldDB" id="A0A2Z3YQG8"/>
<feature type="domain" description="Polysaccharide pyruvyl transferase" evidence="2">
    <location>
        <begin position="15"/>
        <end position="185"/>
    </location>
</feature>
<feature type="region of interest" description="Disordered" evidence="1">
    <location>
        <begin position="180"/>
        <end position="209"/>
    </location>
</feature>
<dbReference type="KEGG" id="cpre:Csp1_24140"/>
<dbReference type="OrthoDB" id="3733126at2"/>